<evidence type="ECO:0000313" key="1">
    <source>
        <dbReference type="EMBL" id="CEL08295.1"/>
    </source>
</evidence>
<name>A0A0U5GAH5_ASPCI</name>
<dbReference type="EMBL" id="CDMC01000011">
    <property type="protein sequence ID" value="CEL08295.1"/>
    <property type="molecule type" value="Genomic_DNA"/>
</dbReference>
<evidence type="ECO:0000313" key="2">
    <source>
        <dbReference type="Proteomes" id="UP000054771"/>
    </source>
</evidence>
<protein>
    <submittedName>
        <fullName evidence="1">Uncharacterized protein</fullName>
    </submittedName>
</protein>
<dbReference type="AlphaFoldDB" id="A0A0U5GAH5"/>
<dbReference type="Proteomes" id="UP000054771">
    <property type="component" value="Unassembled WGS sequence"/>
</dbReference>
<sequence length="101" mass="11387">MNPSQDNAIHTCLNEADRERLRSYVHAPEYKDRPKTPLTTRTSLVLSPRTQLLSDLHGPESLGIRLKHSRMVVSGSDLESVSGKETYSETSPHHLQLKILI</sequence>
<proteinExistence type="predicted"/>
<keyword evidence="2" id="KW-1185">Reference proteome</keyword>
<accession>A0A0U5GAH5</accession>
<gene>
    <name evidence="1" type="ORF">ASPCAL11446</name>
</gene>
<reference evidence="2" key="1">
    <citation type="journal article" date="2016" name="Genome Announc.">
        <title>Draft genome sequences of fungus Aspergillus calidoustus.</title>
        <authorList>
            <person name="Horn F."/>
            <person name="Linde J."/>
            <person name="Mattern D.J."/>
            <person name="Walther G."/>
            <person name="Guthke R."/>
            <person name="Scherlach K."/>
            <person name="Martin K."/>
            <person name="Brakhage A.A."/>
            <person name="Petzke L."/>
            <person name="Valiante V."/>
        </authorList>
    </citation>
    <scope>NUCLEOTIDE SEQUENCE [LARGE SCALE GENOMIC DNA]</scope>
    <source>
        <strain evidence="2">SF006504</strain>
    </source>
</reference>
<organism evidence="1 2">
    <name type="scientific">Aspergillus calidoustus</name>
    <dbReference type="NCBI Taxonomy" id="454130"/>
    <lineage>
        <taxon>Eukaryota</taxon>
        <taxon>Fungi</taxon>
        <taxon>Dikarya</taxon>
        <taxon>Ascomycota</taxon>
        <taxon>Pezizomycotina</taxon>
        <taxon>Eurotiomycetes</taxon>
        <taxon>Eurotiomycetidae</taxon>
        <taxon>Eurotiales</taxon>
        <taxon>Aspergillaceae</taxon>
        <taxon>Aspergillus</taxon>
        <taxon>Aspergillus subgen. Nidulantes</taxon>
    </lineage>
</organism>